<evidence type="ECO:0000259" key="2">
    <source>
        <dbReference type="PROSITE" id="PS50975"/>
    </source>
</evidence>
<dbReference type="Pfam" id="PF02655">
    <property type="entry name" value="ATP-grasp_3"/>
    <property type="match status" value="1"/>
</dbReference>
<proteinExistence type="predicted"/>
<dbReference type="AlphaFoldDB" id="A0A2Z2KFE5"/>
<dbReference type="EMBL" id="CP021780">
    <property type="protein sequence ID" value="ASA20819.1"/>
    <property type="molecule type" value="Genomic_DNA"/>
</dbReference>
<dbReference type="KEGG" id="pdh:B9T62_08490"/>
<accession>A0A2Z2KFE5</accession>
<dbReference type="RefSeq" id="WP_087914837.1">
    <property type="nucleotide sequence ID" value="NZ_CP021780.1"/>
</dbReference>
<gene>
    <name evidence="3" type="ORF">B9T62_08490</name>
</gene>
<feature type="domain" description="ATP-grasp" evidence="2">
    <location>
        <begin position="128"/>
        <end position="321"/>
    </location>
</feature>
<dbReference type="GO" id="GO:0005524">
    <property type="term" value="F:ATP binding"/>
    <property type="evidence" value="ECO:0007669"/>
    <property type="project" value="UniProtKB-UniRule"/>
</dbReference>
<organism evidence="3 4">
    <name type="scientific">Paenibacillus donghaensis</name>
    <dbReference type="NCBI Taxonomy" id="414771"/>
    <lineage>
        <taxon>Bacteria</taxon>
        <taxon>Bacillati</taxon>
        <taxon>Bacillota</taxon>
        <taxon>Bacilli</taxon>
        <taxon>Bacillales</taxon>
        <taxon>Paenibacillaceae</taxon>
        <taxon>Paenibacillus</taxon>
    </lineage>
</organism>
<evidence type="ECO:0000313" key="4">
    <source>
        <dbReference type="Proteomes" id="UP000249890"/>
    </source>
</evidence>
<dbReference type="PROSITE" id="PS50975">
    <property type="entry name" value="ATP_GRASP"/>
    <property type="match status" value="1"/>
</dbReference>
<keyword evidence="1" id="KW-0067">ATP-binding</keyword>
<sequence>MNIDLPVDVGSRNVLITGGRAPVALELARLLHGAGHRVYVAESAAYHLCRVSAAVEQSFRVPPPRQNPQGFIAELEVLVRRFKIDLLVPMCEEIFYIARGLDLLGSHCRVLCSPLELLHGLHHKAEFISQAKQLGLAVPATELIASPQEWSRAMEAQVQQPQRVFKPVYSRFASKVIMPEGSAKRGHNPAAPFAISQSFPWVAQQYIQGTAICTYSIVHEGTVVAHAAYGSQYRTGQVGASVYFEALNHPSAMDFVRRFVQAIGFSGQIGFDFIEAEDGTLYPIECNPRATSGLHLFAPADHLPQALLSPGTLAAAGKVITPHTGKKVMLALPMLACGLSAGRGNLASWWGAFRTAGDAVHRRSDLRPSIEQLRIVYKAWRLAAAHKLTMTEALTEDIEWNGER</sequence>
<dbReference type="Proteomes" id="UP000249890">
    <property type="component" value="Chromosome"/>
</dbReference>
<dbReference type="OrthoDB" id="40611at2"/>
<keyword evidence="1" id="KW-0547">Nucleotide-binding</keyword>
<dbReference type="SUPFAM" id="SSF56059">
    <property type="entry name" value="Glutathione synthetase ATP-binding domain-like"/>
    <property type="match status" value="1"/>
</dbReference>
<dbReference type="Gene3D" id="3.30.470.20">
    <property type="entry name" value="ATP-grasp fold, B domain"/>
    <property type="match status" value="1"/>
</dbReference>
<reference evidence="3 4" key="1">
    <citation type="submission" date="2017-06" db="EMBL/GenBank/DDBJ databases">
        <title>Complete genome sequence of Paenibacillus donghaensis KCTC 13049T isolated from East Sea sediment, South Korea.</title>
        <authorList>
            <person name="Jung B.K."/>
            <person name="Hong S.-J."/>
            <person name="Shin J.-H."/>
        </authorList>
    </citation>
    <scope>NUCLEOTIDE SEQUENCE [LARGE SCALE GENOMIC DNA]</scope>
    <source>
        <strain evidence="3 4">KCTC 13049</strain>
    </source>
</reference>
<dbReference type="InterPro" id="IPR003806">
    <property type="entry name" value="ATP-grasp_PylC-type"/>
</dbReference>
<protein>
    <recommendedName>
        <fullName evidence="2">ATP-grasp domain-containing protein</fullName>
    </recommendedName>
</protein>
<keyword evidence="4" id="KW-1185">Reference proteome</keyword>
<dbReference type="GO" id="GO:0046872">
    <property type="term" value="F:metal ion binding"/>
    <property type="evidence" value="ECO:0007669"/>
    <property type="project" value="InterPro"/>
</dbReference>
<name>A0A2Z2KFE5_9BACL</name>
<evidence type="ECO:0000256" key="1">
    <source>
        <dbReference type="PROSITE-ProRule" id="PRU00409"/>
    </source>
</evidence>
<dbReference type="Gene3D" id="3.40.50.20">
    <property type="match status" value="1"/>
</dbReference>
<evidence type="ECO:0000313" key="3">
    <source>
        <dbReference type="EMBL" id="ASA20819.1"/>
    </source>
</evidence>
<dbReference type="InterPro" id="IPR011761">
    <property type="entry name" value="ATP-grasp"/>
</dbReference>